<sequence>MFDQHESTKCFRCGMELIPLVVDETIVGDTNEFCVVLGYFGIVALVGALGGIMVVHGWNFWVTFAMLGGILYLTAKLFLGKYKISRMNEQTKSEFIPGGLNTRHETVFDQLITDAMNEMPQSLKNRLSNVSVVVEDRPTSAVLEKLGTMKNRTLLGLFQGIPLTKKSVWQPAVLPEKITIFRKNIENLCRSDEEIKQKIKEVVRHEVAHFVGFTENEIRELGY</sequence>
<gene>
    <name evidence="2" type="ORF">AYP45_17010</name>
</gene>
<dbReference type="EMBL" id="AYTS01000187">
    <property type="protein sequence ID" value="OOP55040.1"/>
    <property type="molecule type" value="Genomic_DNA"/>
</dbReference>
<dbReference type="AlphaFoldDB" id="A0A1V4APK4"/>
<accession>A0A1V4APK4</accession>
<dbReference type="InterPro" id="IPR010428">
    <property type="entry name" value="Zincin_1"/>
</dbReference>
<dbReference type="Proteomes" id="UP000189681">
    <property type="component" value="Unassembled WGS sequence"/>
</dbReference>
<dbReference type="InterPro" id="IPR038555">
    <property type="entry name" value="Zincin_1_sf"/>
</dbReference>
<keyword evidence="1" id="KW-1133">Transmembrane helix</keyword>
<protein>
    <recommendedName>
        <fullName evidence="4">Metallopeptidase family protein</fullName>
    </recommendedName>
</protein>
<keyword evidence="1" id="KW-0812">Transmembrane</keyword>
<reference evidence="2 3" key="1">
    <citation type="journal article" date="2017" name="Water Res.">
        <title>Discovery and metagenomic analysis of an anammox bacterial enrichment related to Candidatus "Brocadia caroliniensis" in a full-scale glycerol-fed nitritation-denitritation separate centrate treatment process.</title>
        <authorList>
            <person name="Park H."/>
            <person name="Brotto A.C."/>
            <person name="van Loosdrecht M.C."/>
            <person name="Chandran K."/>
        </authorList>
    </citation>
    <scope>NUCLEOTIDE SEQUENCE [LARGE SCALE GENOMIC DNA]</scope>
    <source>
        <strain evidence="2">26THWARD</strain>
    </source>
</reference>
<organism evidence="2 3">
    <name type="scientific">Candidatus Brocadia carolinensis</name>
    <dbReference type="NCBI Taxonomy" id="1004156"/>
    <lineage>
        <taxon>Bacteria</taxon>
        <taxon>Pseudomonadati</taxon>
        <taxon>Planctomycetota</taxon>
        <taxon>Candidatus Brocadiia</taxon>
        <taxon>Candidatus Brocadiales</taxon>
        <taxon>Candidatus Brocadiaceae</taxon>
        <taxon>Candidatus Brocadia</taxon>
    </lineage>
</organism>
<evidence type="ECO:0008006" key="4">
    <source>
        <dbReference type="Google" id="ProtNLM"/>
    </source>
</evidence>
<evidence type="ECO:0000256" key="1">
    <source>
        <dbReference type="SAM" id="Phobius"/>
    </source>
</evidence>
<evidence type="ECO:0000313" key="3">
    <source>
        <dbReference type="Proteomes" id="UP000189681"/>
    </source>
</evidence>
<feature type="transmembrane region" description="Helical" evidence="1">
    <location>
        <begin position="33"/>
        <end position="54"/>
    </location>
</feature>
<comment type="caution">
    <text evidence="2">The sequence shown here is derived from an EMBL/GenBank/DDBJ whole genome shotgun (WGS) entry which is preliminary data.</text>
</comment>
<feature type="transmembrane region" description="Helical" evidence="1">
    <location>
        <begin position="60"/>
        <end position="79"/>
    </location>
</feature>
<dbReference type="Gene3D" id="3.30.2010.20">
    <property type="match status" value="1"/>
</dbReference>
<evidence type="ECO:0000313" key="2">
    <source>
        <dbReference type="EMBL" id="OOP55040.1"/>
    </source>
</evidence>
<dbReference type="CDD" id="cd12952">
    <property type="entry name" value="MMP_ACEL2062"/>
    <property type="match status" value="1"/>
</dbReference>
<dbReference type="Pfam" id="PF06262">
    <property type="entry name" value="Zincin_1"/>
    <property type="match status" value="1"/>
</dbReference>
<proteinExistence type="predicted"/>
<name>A0A1V4APK4_9BACT</name>
<dbReference type="STRING" id="1004156.AYP45_17010"/>
<keyword evidence="1" id="KW-0472">Membrane</keyword>
<dbReference type="SUPFAM" id="SSF55486">
    <property type="entry name" value="Metalloproteases ('zincins'), catalytic domain"/>
    <property type="match status" value="1"/>
</dbReference>